<comment type="caution">
    <text evidence="5">The sequence shown here is derived from an EMBL/GenBank/DDBJ whole genome shotgun (WGS) entry which is preliminary data.</text>
</comment>
<protein>
    <submittedName>
        <fullName evidence="5">Low molecular weight phosphotyrosine protein phosphatase</fullName>
    </submittedName>
</protein>
<evidence type="ECO:0000256" key="2">
    <source>
        <dbReference type="ARBA" id="ARBA00022801"/>
    </source>
</evidence>
<dbReference type="CDD" id="cd16343">
    <property type="entry name" value="LMWPTP"/>
    <property type="match status" value="1"/>
</dbReference>
<evidence type="ECO:0000256" key="1">
    <source>
        <dbReference type="ARBA" id="ARBA00011063"/>
    </source>
</evidence>
<name>A0A418YCJ3_9GAMM</name>
<dbReference type="RefSeq" id="WP_119911431.1">
    <property type="nucleotide sequence ID" value="NZ_QZCH01000019.1"/>
</dbReference>
<evidence type="ECO:0000259" key="4">
    <source>
        <dbReference type="SMART" id="SM00226"/>
    </source>
</evidence>
<dbReference type="Gene3D" id="3.40.50.2300">
    <property type="match status" value="1"/>
</dbReference>
<dbReference type="Pfam" id="PF01451">
    <property type="entry name" value="LMWPc"/>
    <property type="match status" value="1"/>
</dbReference>
<sequence>MTQPVAILMVCMGNICRSPTAEAVMRFKAKQQGIAVTLDSAGTISAHKGEKPDQRSMVAGQARGYDFSGIRSRKVKPSDFASFDIILAADHQNITDLLAICPPEFTHKVSLLLSHTEQSMDEVPDPYYGGVKGFEKVLDLIEQGCEGVLKKISMKIT</sequence>
<dbReference type="GO" id="GO:0004725">
    <property type="term" value="F:protein tyrosine phosphatase activity"/>
    <property type="evidence" value="ECO:0007669"/>
    <property type="project" value="InterPro"/>
</dbReference>
<dbReference type="InterPro" id="IPR052995">
    <property type="entry name" value="LMW-PTP"/>
</dbReference>
<proteinExistence type="inferred from homology"/>
<feature type="active site" description="Proton donor" evidence="3">
    <location>
        <position position="125"/>
    </location>
</feature>
<keyword evidence="2" id="KW-0378">Hydrolase</keyword>
<evidence type="ECO:0000256" key="3">
    <source>
        <dbReference type="PIRSR" id="PIRSR617867-1"/>
    </source>
</evidence>
<feature type="domain" description="Phosphotyrosine protein phosphatase I" evidence="4">
    <location>
        <begin position="5"/>
        <end position="151"/>
    </location>
</feature>
<comment type="similarity">
    <text evidence="1">Belongs to the low molecular weight phosphotyrosine protein phosphatase family.</text>
</comment>
<feature type="active site" description="Nucleophile" evidence="3">
    <location>
        <position position="11"/>
    </location>
</feature>
<evidence type="ECO:0000313" key="5">
    <source>
        <dbReference type="EMBL" id="RJG42240.1"/>
    </source>
</evidence>
<accession>A0A418YCJ3</accession>
<dbReference type="PRINTS" id="PR00719">
    <property type="entry name" value="LMWPTPASE"/>
</dbReference>
<dbReference type="EMBL" id="QZCH01000019">
    <property type="protein sequence ID" value="RJG42240.1"/>
    <property type="molecule type" value="Genomic_DNA"/>
</dbReference>
<dbReference type="OrthoDB" id="9784339at2"/>
<gene>
    <name evidence="5" type="ORF">D1Z90_14155</name>
</gene>
<dbReference type="InterPro" id="IPR023485">
    <property type="entry name" value="Ptyr_pPase"/>
</dbReference>
<dbReference type="InterPro" id="IPR036196">
    <property type="entry name" value="Ptyr_pPase_sf"/>
</dbReference>
<dbReference type="InterPro" id="IPR017867">
    <property type="entry name" value="Tyr_phospatase_low_mol_wt"/>
</dbReference>
<reference evidence="5 6" key="1">
    <citation type="submission" date="2018-09" db="EMBL/GenBank/DDBJ databases">
        <authorList>
            <person name="Wang F."/>
        </authorList>
    </citation>
    <scope>NUCLEOTIDE SEQUENCE [LARGE SCALE GENOMIC DNA]</scope>
    <source>
        <strain evidence="5 6">PLHSC7-2</strain>
    </source>
</reference>
<dbReference type="PANTHER" id="PTHR47439:SF1">
    <property type="entry name" value="ACID PHOSPHATASE"/>
    <property type="match status" value="1"/>
</dbReference>
<dbReference type="SUPFAM" id="SSF52788">
    <property type="entry name" value="Phosphotyrosine protein phosphatases I"/>
    <property type="match status" value="1"/>
</dbReference>
<feature type="active site" evidence="3">
    <location>
        <position position="17"/>
    </location>
</feature>
<dbReference type="SMART" id="SM00226">
    <property type="entry name" value="LMWPc"/>
    <property type="match status" value="1"/>
</dbReference>
<evidence type="ECO:0000313" key="6">
    <source>
        <dbReference type="Proteomes" id="UP000283255"/>
    </source>
</evidence>
<organism evidence="5 6">
    <name type="scientific">Motilimonas pumila</name>
    <dbReference type="NCBI Taxonomy" id="2303987"/>
    <lineage>
        <taxon>Bacteria</taxon>
        <taxon>Pseudomonadati</taxon>
        <taxon>Pseudomonadota</taxon>
        <taxon>Gammaproteobacteria</taxon>
        <taxon>Alteromonadales</taxon>
        <taxon>Alteromonadales genera incertae sedis</taxon>
        <taxon>Motilimonas</taxon>
    </lineage>
</organism>
<keyword evidence="6" id="KW-1185">Reference proteome</keyword>
<dbReference type="AlphaFoldDB" id="A0A418YCJ3"/>
<reference evidence="5 6" key="2">
    <citation type="submission" date="2019-01" db="EMBL/GenBank/DDBJ databases">
        <title>Motilimonas pumilus sp. nov., isolated from the gut of sea cucumber (Apostichopus japonicus).</title>
        <authorList>
            <person name="Wang F.-Q."/>
            <person name="Ren L.-H."/>
            <person name="Lin Y.-W."/>
            <person name="Sun G.-H."/>
            <person name="Du Z.-J."/>
            <person name="Zhao J.-X."/>
            <person name="Liu X.-J."/>
            <person name="Liu L.-J."/>
        </authorList>
    </citation>
    <scope>NUCLEOTIDE SEQUENCE [LARGE SCALE GENOMIC DNA]</scope>
    <source>
        <strain evidence="5 6">PLHSC7-2</strain>
    </source>
</reference>
<dbReference type="PANTHER" id="PTHR47439">
    <property type="entry name" value="LOW MOLECULAR WEIGHT PHOSPHOTYROSINE PROTEIN PHOSPHATASE-RELATED"/>
    <property type="match status" value="1"/>
</dbReference>
<dbReference type="Proteomes" id="UP000283255">
    <property type="component" value="Unassembled WGS sequence"/>
</dbReference>